<dbReference type="Proteomes" id="UP000306402">
    <property type="component" value="Unassembled WGS sequence"/>
</dbReference>
<dbReference type="PANTHER" id="PTHR45947">
    <property type="entry name" value="SULFOQUINOVOSYL TRANSFERASE SQD2"/>
    <property type="match status" value="1"/>
</dbReference>
<evidence type="ECO:0000259" key="1">
    <source>
        <dbReference type="Pfam" id="PF00534"/>
    </source>
</evidence>
<keyword evidence="3" id="KW-1185">Reference proteome</keyword>
<dbReference type="GO" id="GO:0016757">
    <property type="term" value="F:glycosyltransferase activity"/>
    <property type="evidence" value="ECO:0007669"/>
    <property type="project" value="InterPro"/>
</dbReference>
<dbReference type="OrthoDB" id="9790710at2"/>
<dbReference type="EMBL" id="VCEJ01000002">
    <property type="protein sequence ID" value="TLV02666.1"/>
    <property type="molecule type" value="Genomic_DNA"/>
</dbReference>
<evidence type="ECO:0000313" key="2">
    <source>
        <dbReference type="EMBL" id="TLV02666.1"/>
    </source>
</evidence>
<sequence>MRVLVVHNQLWAHYKSWLFSEIHRVLLETDPQSEFLVAQIALNEASRSNMQPDDTVKYHYPYQVLFNRSLDSVTFQERRKALFRIFKEYKPTVLNITGYFDMAQVLLMFYARLKGVKVVISSESSPADHERSGWRESVKSFIVGRGNAFFCFGKSSAEYLENLGVNPADIAVRNAAVVDEDLIRSRYEEAKSGEANVEKLSRSFIYVGRLAPEKNLEMLLRAYDQMLKANPNSLWKLTLVGDGPARSALEKLVDLLELKNKVSFPGGFPWYQIPDFLAKSDVLILPSKSEPWGLVVNEAMICSMPVIVSEKCGCVPDLVKNEVNGFTFDPAKQSELVSAMQFFEKKPGKIAGMGQASLELIAPFSSRDVAAEMVKCYQKLDGAS</sequence>
<dbReference type="InterPro" id="IPR050194">
    <property type="entry name" value="Glycosyltransferase_grp1"/>
</dbReference>
<reference evidence="2 3" key="1">
    <citation type="submission" date="2019-05" db="EMBL/GenBank/DDBJ databases">
        <authorList>
            <person name="Qu J.-H."/>
        </authorList>
    </citation>
    <scope>NUCLEOTIDE SEQUENCE [LARGE SCALE GENOMIC DNA]</scope>
    <source>
        <strain evidence="2 3">T17</strain>
    </source>
</reference>
<dbReference type="InterPro" id="IPR001296">
    <property type="entry name" value="Glyco_trans_1"/>
</dbReference>
<keyword evidence="2" id="KW-0808">Transferase</keyword>
<comment type="caution">
    <text evidence="2">The sequence shown here is derived from an EMBL/GenBank/DDBJ whole genome shotgun (WGS) entry which is preliminary data.</text>
</comment>
<dbReference type="PANTHER" id="PTHR45947:SF3">
    <property type="entry name" value="SULFOQUINOVOSYL TRANSFERASE SQD2"/>
    <property type="match status" value="1"/>
</dbReference>
<evidence type="ECO:0000313" key="3">
    <source>
        <dbReference type="Proteomes" id="UP000306402"/>
    </source>
</evidence>
<name>A0A5R9L276_9BACT</name>
<accession>A0A5R9L276</accession>
<dbReference type="Pfam" id="PF00534">
    <property type="entry name" value="Glycos_transf_1"/>
    <property type="match status" value="1"/>
</dbReference>
<feature type="domain" description="Glycosyl transferase family 1" evidence="1">
    <location>
        <begin position="201"/>
        <end position="353"/>
    </location>
</feature>
<protein>
    <submittedName>
        <fullName evidence="2">Glycosyltransferase family 4 protein</fullName>
    </submittedName>
</protein>
<dbReference type="CDD" id="cd03801">
    <property type="entry name" value="GT4_PimA-like"/>
    <property type="match status" value="1"/>
</dbReference>
<dbReference type="RefSeq" id="WP_138363876.1">
    <property type="nucleotide sequence ID" value="NZ_VCEJ01000002.1"/>
</dbReference>
<dbReference type="AlphaFoldDB" id="A0A5R9L276"/>
<dbReference type="SUPFAM" id="SSF53756">
    <property type="entry name" value="UDP-Glycosyltransferase/glycogen phosphorylase"/>
    <property type="match status" value="1"/>
</dbReference>
<proteinExistence type="predicted"/>
<organism evidence="2 3">
    <name type="scientific">Dyadobacter luticola</name>
    <dbReference type="NCBI Taxonomy" id="1979387"/>
    <lineage>
        <taxon>Bacteria</taxon>
        <taxon>Pseudomonadati</taxon>
        <taxon>Bacteroidota</taxon>
        <taxon>Cytophagia</taxon>
        <taxon>Cytophagales</taxon>
        <taxon>Spirosomataceae</taxon>
        <taxon>Dyadobacter</taxon>
    </lineage>
</organism>
<gene>
    <name evidence="2" type="ORF">FEN17_03325</name>
</gene>
<dbReference type="Gene3D" id="3.40.50.2000">
    <property type="entry name" value="Glycogen Phosphorylase B"/>
    <property type="match status" value="2"/>
</dbReference>